<dbReference type="Proteomes" id="UP000818624">
    <property type="component" value="Chromosome 6"/>
</dbReference>
<keyword evidence="13" id="KW-1185">Reference proteome</keyword>
<reference evidence="12 13" key="1">
    <citation type="journal article" date="2020" name="Elife">
        <title>Loss of centromere function drives karyotype evolution in closely related Malassezia species.</title>
        <authorList>
            <person name="Sankaranarayanan S.R."/>
            <person name="Ianiri G."/>
            <person name="Coelho M.A."/>
            <person name="Reza M.H."/>
            <person name="Thimmappa B.C."/>
            <person name="Ganguly P."/>
            <person name="Vadnala R.N."/>
            <person name="Sun S."/>
            <person name="Siddharthan R."/>
            <person name="Tellgren-Roth C."/>
            <person name="Dawson T.L."/>
            <person name="Heitman J."/>
            <person name="Sanyal K."/>
        </authorList>
    </citation>
    <scope>NUCLEOTIDE SEQUENCE [LARGE SCALE GENOMIC DNA]</scope>
    <source>
        <strain evidence="12">CBS14141</strain>
    </source>
</reference>
<dbReference type="Pfam" id="PF05783">
    <property type="entry name" value="DLIC"/>
    <property type="match status" value="2"/>
</dbReference>
<dbReference type="PANTHER" id="PTHR12688:SF0">
    <property type="entry name" value="DYNEIN LIGHT INTERMEDIATE CHAIN"/>
    <property type="match status" value="1"/>
</dbReference>
<keyword evidence="4" id="KW-0963">Cytoplasm</keyword>
<keyword evidence="10" id="KW-0206">Cytoskeleton</keyword>
<evidence type="ECO:0000256" key="3">
    <source>
        <dbReference type="ARBA" id="ARBA00022448"/>
    </source>
</evidence>
<evidence type="ECO:0000256" key="8">
    <source>
        <dbReference type="ARBA" id="ARBA00023017"/>
    </source>
</evidence>
<proteinExistence type="inferred from homology"/>
<organism evidence="12 13">
    <name type="scientific">Malassezia furfur</name>
    <name type="common">Pityriasis versicolor infection agent</name>
    <name type="synonym">Pityrosporum furfur</name>
    <dbReference type="NCBI Taxonomy" id="55194"/>
    <lineage>
        <taxon>Eukaryota</taxon>
        <taxon>Fungi</taxon>
        <taxon>Dikarya</taxon>
        <taxon>Basidiomycota</taxon>
        <taxon>Ustilaginomycotina</taxon>
        <taxon>Malasseziomycetes</taxon>
        <taxon>Malasseziales</taxon>
        <taxon>Malasseziaceae</taxon>
        <taxon>Malassezia</taxon>
    </lineage>
</organism>
<dbReference type="InterPro" id="IPR022780">
    <property type="entry name" value="Dynein_light_int_chain"/>
</dbReference>
<evidence type="ECO:0000256" key="5">
    <source>
        <dbReference type="ARBA" id="ARBA00022701"/>
    </source>
</evidence>
<dbReference type="InterPro" id="IPR027417">
    <property type="entry name" value="P-loop_NTPase"/>
</dbReference>
<evidence type="ECO:0000256" key="7">
    <source>
        <dbReference type="ARBA" id="ARBA00022840"/>
    </source>
</evidence>
<keyword evidence="8" id="KW-0243">Dynein</keyword>
<evidence type="ECO:0000256" key="9">
    <source>
        <dbReference type="ARBA" id="ARBA00023175"/>
    </source>
</evidence>
<dbReference type="SUPFAM" id="SSF52540">
    <property type="entry name" value="P-loop containing nucleoside triphosphate hydrolases"/>
    <property type="match status" value="1"/>
</dbReference>
<dbReference type="EMBL" id="CP046239">
    <property type="protein sequence ID" value="WFD49767.1"/>
    <property type="molecule type" value="Genomic_DNA"/>
</dbReference>
<dbReference type="Gene3D" id="3.40.50.300">
    <property type="entry name" value="P-loop containing nucleotide triphosphate hydrolases"/>
    <property type="match status" value="1"/>
</dbReference>
<evidence type="ECO:0000256" key="11">
    <source>
        <dbReference type="SAM" id="MobiDB-lite"/>
    </source>
</evidence>
<feature type="compositionally biased region" description="Polar residues" evidence="11">
    <location>
        <begin position="350"/>
        <end position="363"/>
    </location>
</feature>
<dbReference type="InterPro" id="IPR008467">
    <property type="entry name" value="Dynein1_light_intermed_chain"/>
</dbReference>
<feature type="compositionally biased region" description="Polar residues" evidence="11">
    <location>
        <begin position="479"/>
        <end position="488"/>
    </location>
</feature>
<dbReference type="PANTHER" id="PTHR12688">
    <property type="entry name" value="DYNEIN LIGHT INTERMEDIATE CHAIN"/>
    <property type="match status" value="1"/>
</dbReference>
<keyword evidence="5" id="KW-0493">Microtubule</keyword>
<keyword evidence="9" id="KW-0505">Motor protein</keyword>
<name>A0ABY8EW38_MALFU</name>
<evidence type="ECO:0000256" key="1">
    <source>
        <dbReference type="ARBA" id="ARBA00004245"/>
    </source>
</evidence>
<evidence type="ECO:0000256" key="2">
    <source>
        <dbReference type="ARBA" id="ARBA00006831"/>
    </source>
</evidence>
<feature type="compositionally biased region" description="Low complexity" evidence="11">
    <location>
        <begin position="458"/>
        <end position="474"/>
    </location>
</feature>
<evidence type="ECO:0000313" key="12">
    <source>
        <dbReference type="EMBL" id="WFD49767.1"/>
    </source>
</evidence>
<evidence type="ECO:0000256" key="4">
    <source>
        <dbReference type="ARBA" id="ARBA00022490"/>
    </source>
</evidence>
<keyword evidence="7" id="KW-0067">ATP-binding</keyword>
<sequence>MAAAGDAVWAQLRDGAARAHAPRRTLVVLGERGTGKSTLLDHLTARRAPPLDGALDYAYVDVRAAPRADAPDAAAQNDDAHLATHLYVLHASAQAVGATLPYAFPPVHEAHASLPALRSAAAVVVLDWSAPWTFAAHLVQWLALLRTTIDNATSPAPDDDRAAMQQSLAAALPAADDAAHARPAGQLVENTGVPLVVVLAKADAIARLVDDRRVSEAQLDYVQQTVRTVAARYGAAVVSTSAARPASLDALRACVRGALQRTPVALTASTNDPAALVVPPGWDTWSKIGVLDASFDCAATADAWAAALDGDGAFAAAYAARVPAPADETPQAADVVRADEQAFLAQLYAQQPAPSEPAPTSTVLADGARNALGPPVGTSTLDMPAVGQALAAQQAAPGSPEAPGAPLDETPTRTRHSTRPDARGALSPRGGASTATSPKQTEVLHSFFQSLLKKPTSTGSTAGTPDAPGTPGTPRARLSRQSSDTAQSPGKAARGI</sequence>
<gene>
    <name evidence="12" type="primary">KIP3_2</name>
    <name evidence="12" type="ORF">GLX27_004452</name>
</gene>
<feature type="region of interest" description="Disordered" evidence="11">
    <location>
        <begin position="350"/>
        <end position="496"/>
    </location>
</feature>
<evidence type="ECO:0000256" key="6">
    <source>
        <dbReference type="ARBA" id="ARBA00022741"/>
    </source>
</evidence>
<keyword evidence="3" id="KW-0813">Transport</keyword>
<protein>
    <submittedName>
        <fullName evidence="12">Tubulin-dependent ATPase kip3</fullName>
    </submittedName>
</protein>
<evidence type="ECO:0000256" key="10">
    <source>
        <dbReference type="ARBA" id="ARBA00023212"/>
    </source>
</evidence>
<keyword evidence="6" id="KW-0547">Nucleotide-binding</keyword>
<feature type="compositionally biased region" description="Low complexity" evidence="11">
    <location>
        <begin position="388"/>
        <end position="406"/>
    </location>
</feature>
<comment type="similarity">
    <text evidence="2">Belongs to the dynein light intermediate chain family.</text>
</comment>
<evidence type="ECO:0000313" key="13">
    <source>
        <dbReference type="Proteomes" id="UP000818624"/>
    </source>
</evidence>
<accession>A0ABY8EW38</accession>
<comment type="subcellular location">
    <subcellularLocation>
        <location evidence="1">Cytoplasm</location>
        <location evidence="1">Cytoskeleton</location>
    </subcellularLocation>
</comment>